<evidence type="ECO:0000256" key="3">
    <source>
        <dbReference type="ARBA" id="ARBA00022729"/>
    </source>
</evidence>
<feature type="region of interest" description="Disordered" evidence="4">
    <location>
        <begin position="572"/>
        <end position="591"/>
    </location>
</feature>
<dbReference type="InterPro" id="IPR001638">
    <property type="entry name" value="Solute-binding_3/MltF_N"/>
</dbReference>
<comment type="caution">
    <text evidence="6">The sequence shown here is derived from an EMBL/GenBank/DDBJ whole genome shotgun (WGS) entry which is preliminary data.</text>
</comment>
<comment type="similarity">
    <text evidence="1">Belongs to the bacterial solute-binding protein 3 family.</text>
</comment>
<dbReference type="AlphaFoldDB" id="A0ABD3MWZ8"/>
<organism evidence="6 7">
    <name type="scientific">Stephanodiscus triporus</name>
    <dbReference type="NCBI Taxonomy" id="2934178"/>
    <lineage>
        <taxon>Eukaryota</taxon>
        <taxon>Sar</taxon>
        <taxon>Stramenopiles</taxon>
        <taxon>Ochrophyta</taxon>
        <taxon>Bacillariophyta</taxon>
        <taxon>Coscinodiscophyceae</taxon>
        <taxon>Thalassiosirophycidae</taxon>
        <taxon>Stephanodiscales</taxon>
        <taxon>Stephanodiscaceae</taxon>
        <taxon>Stephanodiscus</taxon>
    </lineage>
</organism>
<accession>A0ABD3MWZ8</accession>
<name>A0ABD3MWZ8_9STRA</name>
<dbReference type="InterPro" id="IPR051455">
    <property type="entry name" value="Bact_solute-bind_prot3"/>
</dbReference>
<feature type="domain" description="Solute-binding protein family 3/N-terminal" evidence="5">
    <location>
        <begin position="86"/>
        <end position="306"/>
    </location>
</feature>
<keyword evidence="2" id="KW-0813">Transport</keyword>
<sequence>MLVEATLVESEVFEAETIGCCQRNWRASLALSVLLLLSLIGSIVVRSLELNKPNGDFIILLSSEMPTHSPTYDQRPTLEIVQKRGRLLCGVEEGMGGINGFMDLCRAISAVLFGDPNRFEDVLLTPATRFRRLNDRSVDLIDFVTWTIEREINERTTGSNFYFTTPYYYDGLAYYGNETFVRCAEEKKRYAECSSLRICVIQGTSGQDFVESNFPSNNIVVVNQPYDLTVGLSNDTCNVIADGRSLLLRDASKYASIDRHFVIGSETLIAEPISVVTRGNDREFLDVIEWVVNALFYGEEQGLTKNTSRCKKKTPLAGNVSDLTFMIAVYCVGNYGDLLPVRVGGMNQINNGTTGMLFATPFGDLDRDTDSAFVPGRALLDIIMERGYLRCGVVTPDEYTGDNNSDNHELVGLGLMSSDYCHTLAAAIFKGDDAAVKLIYFSENDNSSVAALTTSEIDVLSGARIELMYDFASDSHVGFHFSEPYYYGADGVSFYSIATRDNEILLSSLVNSVVTAAIYALENGIVKERSEDMPLSSIFGDDLRWALRDAVAYSGSYGELYAKNFGSTEQTGRNVLNNEGPRIHSFSGLNP</sequence>
<dbReference type="Gene3D" id="3.40.190.10">
    <property type="entry name" value="Periplasmic binding protein-like II"/>
    <property type="match status" value="3"/>
</dbReference>
<evidence type="ECO:0000256" key="2">
    <source>
        <dbReference type="ARBA" id="ARBA00022448"/>
    </source>
</evidence>
<dbReference type="PANTHER" id="PTHR30085">
    <property type="entry name" value="AMINO ACID ABC TRANSPORTER PERMEASE"/>
    <property type="match status" value="1"/>
</dbReference>
<gene>
    <name evidence="6" type="ORF">ACHAW5_001160</name>
</gene>
<dbReference type="SMART" id="SM00062">
    <property type="entry name" value="PBPb"/>
    <property type="match status" value="1"/>
</dbReference>
<reference evidence="6 7" key="1">
    <citation type="submission" date="2024-10" db="EMBL/GenBank/DDBJ databases">
        <title>Updated reference genomes for cyclostephanoid diatoms.</title>
        <authorList>
            <person name="Roberts W.R."/>
            <person name="Alverson A.J."/>
        </authorList>
    </citation>
    <scope>NUCLEOTIDE SEQUENCE [LARGE SCALE GENOMIC DNA]</scope>
    <source>
        <strain evidence="6 7">AJA276-08</strain>
    </source>
</reference>
<dbReference type="EMBL" id="JALLAZ020001729">
    <property type="protein sequence ID" value="KAL3766491.1"/>
    <property type="molecule type" value="Genomic_DNA"/>
</dbReference>
<dbReference type="PANTHER" id="PTHR30085:SF6">
    <property type="entry name" value="ABC TRANSPORTER GLUTAMINE-BINDING PROTEIN GLNH"/>
    <property type="match status" value="1"/>
</dbReference>
<keyword evidence="3" id="KW-0732">Signal</keyword>
<evidence type="ECO:0000256" key="1">
    <source>
        <dbReference type="ARBA" id="ARBA00010333"/>
    </source>
</evidence>
<evidence type="ECO:0000259" key="5">
    <source>
        <dbReference type="SMART" id="SM00062"/>
    </source>
</evidence>
<dbReference type="SUPFAM" id="SSF53850">
    <property type="entry name" value="Periplasmic binding protein-like II"/>
    <property type="match status" value="1"/>
</dbReference>
<protein>
    <recommendedName>
        <fullName evidence="5">Solute-binding protein family 3/N-terminal domain-containing protein</fullName>
    </recommendedName>
</protein>
<evidence type="ECO:0000256" key="4">
    <source>
        <dbReference type="SAM" id="MobiDB-lite"/>
    </source>
</evidence>
<evidence type="ECO:0000313" key="7">
    <source>
        <dbReference type="Proteomes" id="UP001530315"/>
    </source>
</evidence>
<dbReference type="Proteomes" id="UP001530315">
    <property type="component" value="Unassembled WGS sequence"/>
</dbReference>
<proteinExistence type="inferred from homology"/>
<evidence type="ECO:0000313" key="6">
    <source>
        <dbReference type="EMBL" id="KAL3766491.1"/>
    </source>
</evidence>
<keyword evidence="7" id="KW-1185">Reference proteome</keyword>